<sequence length="415" mass="48562">MDEQEQPCGSNTMVLGGLSCSACQLLPERYSRSVFKHAHGFRDDWEPPFESDEERYQIPEACLNRILIEYLDLTINTRHLAQECFNVMSRRDQRILERNLELIVEYQSRIRLTEERQRGRPVDDGTESSHTTLPVRVCVNNSEEIIATIQVCRAEFVQIGRWYLGHRPGTYIFKYRGSQTAVYDSDTFMDARCYTLNIFEYAGQIPRSEKLHKQRLGMLFGKVLRLFISELQVFAGLQHGEMYPELERMLGLERVRSATWFREVWNCWRNANAYAIEWPDAEIRNCFVSNPSILELAWILDYLKRRRSGEDQPLEPLELLVISATQEQLPELATRWEAREQEVAWDMLESGRRTGLFVYEVTPETEDIHNFYRQAQFSDLLNPAVVHSFKPLWSYRVSAADYQVGLSEDTEEAQS</sequence>
<reference evidence="1 2" key="1">
    <citation type="submission" date="2016-06" db="EMBL/GenBank/DDBJ databases">
        <title>Living apart together: crosstalk between the core and supernumerary genomes in a fungal plant pathogen.</title>
        <authorList>
            <person name="Vanheule A."/>
            <person name="Audenaert K."/>
            <person name="Warris S."/>
            <person name="Van De Geest H."/>
            <person name="Schijlen E."/>
            <person name="Hofte M."/>
            <person name="De Saeger S."/>
            <person name="Haesaert G."/>
            <person name="Waalwijk C."/>
            <person name="Van Der Lee T."/>
        </authorList>
    </citation>
    <scope>NUCLEOTIDE SEQUENCE [LARGE SCALE GENOMIC DNA]</scope>
    <source>
        <strain evidence="1 2">2516</strain>
    </source>
</reference>
<dbReference type="OMA" id="YSPGTFI"/>
<dbReference type="EMBL" id="LYXU01000002">
    <property type="protein sequence ID" value="OBS25399.1"/>
    <property type="molecule type" value="Genomic_DNA"/>
</dbReference>
<comment type="caution">
    <text evidence="1">The sequence shown here is derived from an EMBL/GenBank/DDBJ whole genome shotgun (WGS) entry which is preliminary data.</text>
</comment>
<evidence type="ECO:0000313" key="1">
    <source>
        <dbReference type="EMBL" id="OBS25399.1"/>
    </source>
</evidence>
<evidence type="ECO:0000313" key="2">
    <source>
        <dbReference type="Proteomes" id="UP000091967"/>
    </source>
</evidence>
<proteinExistence type="predicted"/>
<name>A0A1B8AY43_FUSPO</name>
<accession>A0A1B8AY43</accession>
<dbReference type="Proteomes" id="UP000091967">
    <property type="component" value="Unassembled WGS sequence"/>
</dbReference>
<dbReference type="AlphaFoldDB" id="A0A1B8AY43"/>
<organism evidence="1 2">
    <name type="scientific">Fusarium poae</name>
    <dbReference type="NCBI Taxonomy" id="36050"/>
    <lineage>
        <taxon>Eukaryota</taxon>
        <taxon>Fungi</taxon>
        <taxon>Dikarya</taxon>
        <taxon>Ascomycota</taxon>
        <taxon>Pezizomycotina</taxon>
        <taxon>Sordariomycetes</taxon>
        <taxon>Hypocreomycetidae</taxon>
        <taxon>Hypocreales</taxon>
        <taxon>Nectriaceae</taxon>
        <taxon>Fusarium</taxon>
    </lineage>
</organism>
<keyword evidence="2" id="KW-1185">Reference proteome</keyword>
<gene>
    <name evidence="1" type="ORF">FPOA_05932</name>
</gene>
<protein>
    <submittedName>
        <fullName evidence="1">Uncharacterized protein</fullName>
    </submittedName>
</protein>